<organism evidence="1 2">
    <name type="scientific">Rhizophagus clarus</name>
    <dbReference type="NCBI Taxonomy" id="94130"/>
    <lineage>
        <taxon>Eukaryota</taxon>
        <taxon>Fungi</taxon>
        <taxon>Fungi incertae sedis</taxon>
        <taxon>Mucoromycota</taxon>
        <taxon>Glomeromycotina</taxon>
        <taxon>Glomeromycetes</taxon>
        <taxon>Glomerales</taxon>
        <taxon>Glomeraceae</taxon>
        <taxon>Rhizophagus</taxon>
    </lineage>
</organism>
<dbReference type="OrthoDB" id="4851849at2759"/>
<gene>
    <name evidence="1" type="ORF">RCL2_000539700</name>
</gene>
<name>A0A8H3L395_9GLOM</name>
<evidence type="ECO:0000313" key="2">
    <source>
        <dbReference type="Proteomes" id="UP000615446"/>
    </source>
</evidence>
<comment type="caution">
    <text evidence="1">The sequence shown here is derived from an EMBL/GenBank/DDBJ whole genome shotgun (WGS) entry which is preliminary data.</text>
</comment>
<dbReference type="EMBL" id="BLAL01000034">
    <property type="protein sequence ID" value="GES78077.1"/>
    <property type="molecule type" value="Genomic_DNA"/>
</dbReference>
<evidence type="ECO:0000313" key="1">
    <source>
        <dbReference type="EMBL" id="GES78077.1"/>
    </source>
</evidence>
<dbReference type="AlphaFoldDB" id="A0A8H3L395"/>
<accession>A0A8H3L395</accession>
<reference evidence="1" key="1">
    <citation type="submission" date="2019-10" db="EMBL/GenBank/DDBJ databases">
        <title>Conservation and host-specific expression of non-tandemly repeated heterogenous ribosome RNA gene in arbuscular mycorrhizal fungi.</title>
        <authorList>
            <person name="Maeda T."/>
            <person name="Kobayashi Y."/>
            <person name="Nakagawa T."/>
            <person name="Ezawa T."/>
            <person name="Yamaguchi K."/>
            <person name="Bino T."/>
            <person name="Nishimoto Y."/>
            <person name="Shigenobu S."/>
            <person name="Kawaguchi M."/>
        </authorList>
    </citation>
    <scope>NUCLEOTIDE SEQUENCE</scope>
    <source>
        <strain evidence="1">HR1</strain>
    </source>
</reference>
<dbReference type="Pfam" id="PF14441">
    <property type="entry name" value="OTT_1508_deam"/>
    <property type="match status" value="1"/>
</dbReference>
<dbReference type="InterPro" id="IPR027796">
    <property type="entry name" value="OTT_1508_deam-like"/>
</dbReference>
<proteinExistence type="predicted"/>
<dbReference type="Proteomes" id="UP000615446">
    <property type="component" value="Unassembled WGS sequence"/>
</dbReference>
<sequence length="269" mass="31519">MDNINKFDFSITCFEYCKNEKKLFKGLKDPETPRYLKKFLGHIKKTGSYYESLNKLISCACNAKYKILFSHMEVHRLEPTMTVQSIISWKNIIKRFITDNGRYENFLEAYLNDDKKIDNIRHVYGENVQLDSADIRQTVKLYAEMNILANALINEGDKNRAFIATSKRCSYLCELYIRFARTKGYDIYISGTYRKIYHLWKLLDVNDDIFYNKSLSYILKKLNQIIKDETLNLTEEIASSDSETGSVGSNENSTSHNVNKEFRSIFKEI</sequence>
<protein>
    <submittedName>
        <fullName evidence="1">Uncharacterized protein</fullName>
    </submittedName>
</protein>